<evidence type="ECO:0000256" key="1">
    <source>
        <dbReference type="SAM" id="MobiDB-lite"/>
    </source>
</evidence>
<dbReference type="GeneID" id="90037833"/>
<keyword evidence="3" id="KW-1185">Reference proteome</keyword>
<dbReference type="PANTHER" id="PTHR39600:SF1">
    <property type="entry name" value="PEPTIDASE INHIBITOR I78 FAMILY PROTEIN"/>
    <property type="match status" value="1"/>
</dbReference>
<sequence>MNTQTPYGYDAPKAKEWSARLVGKQLVKSGPASDNTFVETDLPRPSRVIKPGTLSTMDFDPKRLNVTVDGSGVVQHVRTG</sequence>
<proteinExistence type="predicted"/>
<dbReference type="EMBL" id="JBBJBU010000003">
    <property type="protein sequence ID" value="KAK7206428.1"/>
    <property type="molecule type" value="Genomic_DNA"/>
</dbReference>
<protein>
    <recommendedName>
        <fullName evidence="4">Proteinase inhibitor I78</fullName>
    </recommendedName>
</protein>
<accession>A0ABR1FBC2</accession>
<dbReference type="PANTHER" id="PTHR39600">
    <property type="entry name" value="PEPTIDASE INHIBITOR I78 FAMILY PROTEIN"/>
    <property type="match status" value="1"/>
</dbReference>
<evidence type="ECO:0000313" key="3">
    <source>
        <dbReference type="Proteomes" id="UP001498771"/>
    </source>
</evidence>
<organism evidence="2 3">
    <name type="scientific">Myxozyma melibiosi</name>
    <dbReference type="NCBI Taxonomy" id="54550"/>
    <lineage>
        <taxon>Eukaryota</taxon>
        <taxon>Fungi</taxon>
        <taxon>Dikarya</taxon>
        <taxon>Ascomycota</taxon>
        <taxon>Saccharomycotina</taxon>
        <taxon>Lipomycetes</taxon>
        <taxon>Lipomycetales</taxon>
        <taxon>Lipomycetaceae</taxon>
        <taxon>Myxozyma</taxon>
    </lineage>
</organism>
<dbReference type="Pfam" id="PF11720">
    <property type="entry name" value="Inhibitor_I78"/>
    <property type="match status" value="1"/>
</dbReference>
<comment type="caution">
    <text evidence="2">The sequence shown here is derived from an EMBL/GenBank/DDBJ whole genome shotgun (WGS) entry which is preliminary data.</text>
</comment>
<name>A0ABR1FBC2_9ASCO</name>
<dbReference type="Gene3D" id="3.30.10.10">
    <property type="entry name" value="Trypsin Inhibitor V, subunit A"/>
    <property type="match status" value="1"/>
</dbReference>
<reference evidence="2 3" key="1">
    <citation type="submission" date="2024-03" db="EMBL/GenBank/DDBJ databases">
        <title>Genome-scale model development and genomic sequencing of the oleaginous clade Lipomyces.</title>
        <authorList>
            <consortium name="Lawrence Berkeley National Laboratory"/>
            <person name="Czajka J.J."/>
            <person name="Han Y."/>
            <person name="Kim J."/>
            <person name="Mondo S.J."/>
            <person name="Hofstad B.A."/>
            <person name="Robles A."/>
            <person name="Haridas S."/>
            <person name="Riley R."/>
            <person name="LaButti K."/>
            <person name="Pangilinan J."/>
            <person name="Andreopoulos W."/>
            <person name="Lipzen A."/>
            <person name="Yan J."/>
            <person name="Wang M."/>
            <person name="Ng V."/>
            <person name="Grigoriev I.V."/>
            <person name="Spatafora J.W."/>
            <person name="Magnuson J.K."/>
            <person name="Baker S.E."/>
            <person name="Pomraning K.R."/>
        </authorList>
    </citation>
    <scope>NUCLEOTIDE SEQUENCE [LARGE SCALE GENOMIC DNA]</scope>
    <source>
        <strain evidence="2 3">Phaff 52-87</strain>
    </source>
</reference>
<evidence type="ECO:0008006" key="4">
    <source>
        <dbReference type="Google" id="ProtNLM"/>
    </source>
</evidence>
<dbReference type="RefSeq" id="XP_064769461.1">
    <property type="nucleotide sequence ID" value="XM_064912321.1"/>
</dbReference>
<gene>
    <name evidence="2" type="ORF">BZA70DRAFT_276568</name>
</gene>
<evidence type="ECO:0000313" key="2">
    <source>
        <dbReference type="EMBL" id="KAK7206428.1"/>
    </source>
</evidence>
<dbReference type="Proteomes" id="UP001498771">
    <property type="component" value="Unassembled WGS sequence"/>
</dbReference>
<dbReference type="InterPro" id="IPR021719">
    <property type="entry name" value="Prot_inh_I78"/>
</dbReference>
<feature type="region of interest" description="Disordered" evidence="1">
    <location>
        <begin position="30"/>
        <end position="54"/>
    </location>
</feature>